<gene>
    <name evidence="1" type="ORF">TNCV_3505611</name>
</gene>
<accession>A0A8X6RXU9</accession>
<name>A0A8X6RXU9_TRICX</name>
<protein>
    <submittedName>
        <fullName evidence="1">Uncharacterized protein</fullName>
    </submittedName>
</protein>
<organism evidence="1 2">
    <name type="scientific">Trichonephila clavipes</name>
    <name type="common">Golden silk orbweaver</name>
    <name type="synonym">Nephila clavipes</name>
    <dbReference type="NCBI Taxonomy" id="2585209"/>
    <lineage>
        <taxon>Eukaryota</taxon>
        <taxon>Metazoa</taxon>
        <taxon>Ecdysozoa</taxon>
        <taxon>Arthropoda</taxon>
        <taxon>Chelicerata</taxon>
        <taxon>Arachnida</taxon>
        <taxon>Araneae</taxon>
        <taxon>Araneomorphae</taxon>
        <taxon>Entelegynae</taxon>
        <taxon>Araneoidea</taxon>
        <taxon>Nephilidae</taxon>
        <taxon>Trichonephila</taxon>
    </lineage>
</organism>
<keyword evidence="2" id="KW-1185">Reference proteome</keyword>
<dbReference type="Proteomes" id="UP000887159">
    <property type="component" value="Unassembled WGS sequence"/>
</dbReference>
<evidence type="ECO:0000313" key="2">
    <source>
        <dbReference type="Proteomes" id="UP000887159"/>
    </source>
</evidence>
<reference evidence="1" key="1">
    <citation type="submission" date="2020-08" db="EMBL/GenBank/DDBJ databases">
        <title>Multicomponent nature underlies the extraordinary mechanical properties of spider dragline silk.</title>
        <authorList>
            <person name="Kono N."/>
            <person name="Nakamura H."/>
            <person name="Mori M."/>
            <person name="Yoshida Y."/>
            <person name="Ohtoshi R."/>
            <person name="Malay A.D."/>
            <person name="Moran D.A.P."/>
            <person name="Tomita M."/>
            <person name="Numata K."/>
            <person name="Arakawa K."/>
        </authorList>
    </citation>
    <scope>NUCLEOTIDE SEQUENCE</scope>
</reference>
<sequence length="73" mass="8402">MTAFRRNAVPNPRQNSACSFCNVFGVTDLHAMLIRLSKSYLLVDSRSYTLLFRKPQRKKSRGLRSVGRRGHSF</sequence>
<comment type="caution">
    <text evidence="1">The sequence shown here is derived from an EMBL/GenBank/DDBJ whole genome shotgun (WGS) entry which is preliminary data.</text>
</comment>
<dbReference type="EMBL" id="BMAU01021233">
    <property type="protein sequence ID" value="GFY02681.1"/>
    <property type="molecule type" value="Genomic_DNA"/>
</dbReference>
<evidence type="ECO:0000313" key="1">
    <source>
        <dbReference type="EMBL" id="GFY02681.1"/>
    </source>
</evidence>
<proteinExistence type="predicted"/>
<dbReference type="AlphaFoldDB" id="A0A8X6RXU9"/>